<gene>
    <name evidence="1" type="ORF">HGB41_22370</name>
</gene>
<dbReference type="Gene3D" id="1.20.58.1000">
    <property type="entry name" value="Metal-sensitive repressor, helix protomer"/>
    <property type="match status" value="1"/>
</dbReference>
<dbReference type="AlphaFoldDB" id="A0A7Y2P1Y1"/>
<name>A0A7Y2P1Y1_9BURK</name>
<reference evidence="1 2" key="1">
    <citation type="submission" date="2020-04" db="EMBL/GenBank/DDBJ databases">
        <title>Massilia sp. nov., a cold adapted bacteria isolated from Arctic soil.</title>
        <authorList>
            <person name="Son J."/>
            <person name="Ka J.-O."/>
        </authorList>
    </citation>
    <scope>NUCLEOTIDE SEQUENCE [LARGE SCALE GENOMIC DNA]</scope>
    <source>
        <strain evidence="1 2">ML15P13</strain>
    </source>
</reference>
<evidence type="ECO:0000313" key="1">
    <source>
        <dbReference type="EMBL" id="NNG25734.1"/>
    </source>
</evidence>
<sequence length="55" mass="5714">MDAVAQQMAAARKALDRSFVQLLAGAIQTQAGNAADVEEARASAAHLAAMLDRFA</sequence>
<dbReference type="EMBL" id="JABAIV010000013">
    <property type="protein sequence ID" value="NNG25734.1"/>
    <property type="molecule type" value="Genomic_DNA"/>
</dbReference>
<dbReference type="RefSeq" id="WP_171088521.1">
    <property type="nucleotide sequence ID" value="NZ_JABAIV010000013.1"/>
</dbReference>
<dbReference type="InterPro" id="IPR038390">
    <property type="entry name" value="Metal_Tscrpt_repr_sf"/>
</dbReference>
<dbReference type="Proteomes" id="UP000533905">
    <property type="component" value="Unassembled WGS sequence"/>
</dbReference>
<organism evidence="1 2">
    <name type="scientific">Telluria aromaticivorans</name>
    <dbReference type="NCBI Taxonomy" id="2725995"/>
    <lineage>
        <taxon>Bacteria</taxon>
        <taxon>Pseudomonadati</taxon>
        <taxon>Pseudomonadota</taxon>
        <taxon>Betaproteobacteria</taxon>
        <taxon>Burkholderiales</taxon>
        <taxon>Oxalobacteraceae</taxon>
        <taxon>Telluria group</taxon>
        <taxon>Telluria</taxon>
    </lineage>
</organism>
<comment type="caution">
    <text evidence="1">The sequence shown here is derived from an EMBL/GenBank/DDBJ whole genome shotgun (WGS) entry which is preliminary data.</text>
</comment>
<proteinExistence type="predicted"/>
<accession>A0A7Y2P1Y1</accession>
<protein>
    <submittedName>
        <fullName evidence="1">Uncharacterized protein</fullName>
    </submittedName>
</protein>
<keyword evidence="2" id="KW-1185">Reference proteome</keyword>
<evidence type="ECO:0000313" key="2">
    <source>
        <dbReference type="Proteomes" id="UP000533905"/>
    </source>
</evidence>